<gene>
    <name evidence="2" type="ORF">DILT_LOCUS942</name>
</gene>
<dbReference type="Pfam" id="PF00735">
    <property type="entry name" value="Septin"/>
    <property type="match status" value="1"/>
</dbReference>
<protein>
    <recommendedName>
        <fullName evidence="1">Septin-type G domain-containing protein</fullName>
    </recommendedName>
</protein>
<dbReference type="GO" id="GO:0005525">
    <property type="term" value="F:GTP binding"/>
    <property type="evidence" value="ECO:0007669"/>
    <property type="project" value="InterPro"/>
</dbReference>
<proteinExistence type="predicted"/>
<dbReference type="Gene3D" id="3.40.50.300">
    <property type="entry name" value="P-loop containing nucleotide triphosphate hydrolases"/>
    <property type="match status" value="1"/>
</dbReference>
<evidence type="ECO:0000259" key="1">
    <source>
        <dbReference type="Pfam" id="PF00735"/>
    </source>
</evidence>
<accession>A0A3P6PF79</accession>
<evidence type="ECO:0000313" key="3">
    <source>
        <dbReference type="Proteomes" id="UP000281553"/>
    </source>
</evidence>
<sequence length="99" mass="11360">MVNSLFMQDLYKDREEVDANERIHKVTKIEKRQIELDERGVKLRLTIVDTPGFNDAVNAEEWSVCLVFSSSPSLSFSVFSLNSRHVLNKSIKPILMTFG</sequence>
<dbReference type="EMBL" id="UYRU01005140">
    <property type="protein sequence ID" value="VDK38396.1"/>
    <property type="molecule type" value="Genomic_DNA"/>
</dbReference>
<feature type="domain" description="Septin-type G" evidence="1">
    <location>
        <begin position="1"/>
        <end position="62"/>
    </location>
</feature>
<dbReference type="AlphaFoldDB" id="A0A3P6PF79"/>
<dbReference type="InterPro" id="IPR027417">
    <property type="entry name" value="P-loop_NTPase"/>
</dbReference>
<name>A0A3P6PF79_DIBLA</name>
<reference evidence="2 3" key="1">
    <citation type="submission" date="2018-11" db="EMBL/GenBank/DDBJ databases">
        <authorList>
            <consortium name="Pathogen Informatics"/>
        </authorList>
    </citation>
    <scope>NUCLEOTIDE SEQUENCE [LARGE SCALE GENOMIC DNA]</scope>
</reference>
<dbReference type="InterPro" id="IPR030379">
    <property type="entry name" value="G_SEPTIN_dom"/>
</dbReference>
<dbReference type="PANTHER" id="PTHR18884">
    <property type="entry name" value="SEPTIN"/>
    <property type="match status" value="1"/>
</dbReference>
<dbReference type="OrthoDB" id="416553at2759"/>
<keyword evidence="3" id="KW-1185">Reference proteome</keyword>
<evidence type="ECO:0000313" key="2">
    <source>
        <dbReference type="EMBL" id="VDK38396.1"/>
    </source>
</evidence>
<dbReference type="Proteomes" id="UP000281553">
    <property type="component" value="Unassembled WGS sequence"/>
</dbReference>
<organism evidence="2 3">
    <name type="scientific">Dibothriocephalus latus</name>
    <name type="common">Fish tapeworm</name>
    <name type="synonym">Diphyllobothrium latum</name>
    <dbReference type="NCBI Taxonomy" id="60516"/>
    <lineage>
        <taxon>Eukaryota</taxon>
        <taxon>Metazoa</taxon>
        <taxon>Spiralia</taxon>
        <taxon>Lophotrochozoa</taxon>
        <taxon>Platyhelminthes</taxon>
        <taxon>Cestoda</taxon>
        <taxon>Eucestoda</taxon>
        <taxon>Diphyllobothriidea</taxon>
        <taxon>Diphyllobothriidae</taxon>
        <taxon>Dibothriocephalus</taxon>
    </lineage>
</organism>